<gene>
    <name evidence="1" type="ORF">IG193_06610</name>
</gene>
<protein>
    <recommendedName>
        <fullName evidence="3">ABM domain-containing protein</fullName>
    </recommendedName>
</protein>
<dbReference type="GeneID" id="59149552"/>
<reference evidence="1 2" key="1">
    <citation type="submission" date="2020-10" db="EMBL/GenBank/DDBJ databases">
        <title>Thermofilum lucidum 3507LT sp. nov. a novel member of Thermofilaceae family isolated from Chile hot spring, and proposal of description order Thermofilales.</title>
        <authorList>
            <person name="Zayulina K.S."/>
            <person name="Elcheninov A.G."/>
            <person name="Toshchakov S.V."/>
            <person name="Kublanov I.V."/>
        </authorList>
    </citation>
    <scope>NUCLEOTIDE SEQUENCE [LARGE SCALE GENOMIC DNA]</scope>
    <source>
        <strain evidence="1 2">3507LT</strain>
    </source>
</reference>
<name>A0A7L9FGI8_9CREN</name>
<proteinExistence type="predicted"/>
<evidence type="ECO:0008006" key="3">
    <source>
        <dbReference type="Google" id="ProtNLM"/>
    </source>
</evidence>
<evidence type="ECO:0000313" key="2">
    <source>
        <dbReference type="Proteomes" id="UP000594121"/>
    </source>
</evidence>
<dbReference type="KEGG" id="thel:IG193_06610"/>
<accession>A0A7L9FGI8</accession>
<dbReference type="InParanoid" id="A0A7L9FGI8"/>
<sequence>MYAKTFRYRVEPEKLGEVISLVREMDTRMLSYNVAFRKYTLVRENMGEVEFLEVYLFDGWEDWRKLMEHTRGDEKLEHAWREFESVVKGVFSEDDWEVVGYF</sequence>
<keyword evidence="2" id="KW-1185">Reference proteome</keyword>
<organism evidence="1 2">
    <name type="scientific">Infirmifilum lucidum</name>
    <dbReference type="NCBI Taxonomy" id="2776706"/>
    <lineage>
        <taxon>Archaea</taxon>
        <taxon>Thermoproteota</taxon>
        <taxon>Thermoprotei</taxon>
        <taxon>Thermofilales</taxon>
        <taxon>Thermofilaceae</taxon>
        <taxon>Infirmifilum</taxon>
    </lineage>
</organism>
<evidence type="ECO:0000313" key="1">
    <source>
        <dbReference type="EMBL" id="QOJ78422.1"/>
    </source>
</evidence>
<dbReference type="EMBL" id="CP062310">
    <property type="protein sequence ID" value="QOJ78422.1"/>
    <property type="molecule type" value="Genomic_DNA"/>
</dbReference>
<dbReference type="Proteomes" id="UP000594121">
    <property type="component" value="Chromosome"/>
</dbReference>
<dbReference type="AlphaFoldDB" id="A0A7L9FGI8"/>
<dbReference type="RefSeq" id="WP_192818394.1">
    <property type="nucleotide sequence ID" value="NZ_CP062310.1"/>
</dbReference>